<feature type="domain" description="Maestro-like HEAT-repeats" evidence="2">
    <location>
        <begin position="204"/>
        <end position="423"/>
    </location>
</feature>
<evidence type="ECO:0000313" key="5">
    <source>
        <dbReference type="Ensembl" id="ENSCLAP00000016913.1"/>
    </source>
</evidence>
<dbReference type="PANTHER" id="PTHR23120">
    <property type="entry name" value="MAESTRO-RELATED HEAT DOMAIN-CONTAINING"/>
    <property type="match status" value="1"/>
</dbReference>
<dbReference type="OrthoDB" id="9580893at2759"/>
<dbReference type="Pfam" id="PF21047">
    <property type="entry name" value="HEAT_Maestro"/>
    <property type="match status" value="1"/>
</dbReference>
<feature type="domain" description="Maestro/Maestro-like HEAT-repeats" evidence="4">
    <location>
        <begin position="612"/>
        <end position="866"/>
    </location>
</feature>
<organism evidence="5 6">
    <name type="scientific">Chinchilla lanigera</name>
    <name type="common">Long-tailed chinchilla</name>
    <name type="synonym">Chinchilla villidera</name>
    <dbReference type="NCBI Taxonomy" id="34839"/>
    <lineage>
        <taxon>Eukaryota</taxon>
        <taxon>Metazoa</taxon>
        <taxon>Chordata</taxon>
        <taxon>Craniata</taxon>
        <taxon>Vertebrata</taxon>
        <taxon>Euteleostomi</taxon>
        <taxon>Mammalia</taxon>
        <taxon>Eutheria</taxon>
        <taxon>Euarchontoglires</taxon>
        <taxon>Glires</taxon>
        <taxon>Rodentia</taxon>
        <taxon>Hystricomorpha</taxon>
        <taxon>Chinchillidae</taxon>
        <taxon>Chinchilla</taxon>
    </lineage>
</organism>
<evidence type="ECO:0000259" key="3">
    <source>
        <dbReference type="Pfam" id="PF23210"/>
    </source>
</evidence>
<gene>
    <name evidence="5" type="primary">LOC102007969</name>
</gene>
<accession>A0A8C2YR03</accession>
<dbReference type="Pfam" id="PF23227">
    <property type="entry name" value="HEAT_MROH2B_C"/>
    <property type="match status" value="1"/>
</dbReference>
<dbReference type="RefSeq" id="XP_013377538.1">
    <property type="nucleotide sequence ID" value="XM_013522084.1"/>
</dbReference>
<dbReference type="InterPro" id="IPR055406">
    <property type="entry name" value="HEAT_Maestro"/>
</dbReference>
<dbReference type="OMA" id="PDPMVSC"/>
<dbReference type="InterPro" id="IPR048465">
    <property type="entry name" value="Maestro-like_HEAT"/>
</dbReference>
<dbReference type="GeneTree" id="ENSGT00940000163702"/>
<dbReference type="InterPro" id="IPR045206">
    <property type="entry name" value="Maestro_heat-like_prot"/>
</dbReference>
<dbReference type="AlphaFoldDB" id="A0A8C2YR03"/>
<feature type="domain" description="MROH2B-like HEAT-repeats" evidence="3">
    <location>
        <begin position="47"/>
        <end position="176"/>
    </location>
</feature>
<keyword evidence="1" id="KW-0677">Repeat</keyword>
<dbReference type="InterPro" id="IPR011989">
    <property type="entry name" value="ARM-like"/>
</dbReference>
<proteinExistence type="predicted"/>
<dbReference type="Pfam" id="PF23210">
    <property type="entry name" value="HEAT_Maestro_2"/>
    <property type="match status" value="1"/>
</dbReference>
<dbReference type="GO" id="GO:0005737">
    <property type="term" value="C:cytoplasm"/>
    <property type="evidence" value="ECO:0007669"/>
    <property type="project" value="TreeGrafter"/>
</dbReference>
<reference evidence="5" key="1">
    <citation type="submission" date="2025-08" db="UniProtKB">
        <authorList>
            <consortium name="Ensembl"/>
        </authorList>
    </citation>
    <scope>IDENTIFICATION</scope>
</reference>
<dbReference type="Ensembl" id="ENSCLAT00000017079.1">
    <property type="protein sequence ID" value="ENSCLAP00000016913.1"/>
    <property type="gene ID" value="ENSCLAG00000011608.1"/>
</dbReference>
<evidence type="ECO:0000259" key="4">
    <source>
        <dbReference type="Pfam" id="PF23227"/>
    </source>
</evidence>
<name>A0A8C2YR03_CHILA</name>
<dbReference type="GeneID" id="102007969"/>
<reference evidence="5" key="2">
    <citation type="submission" date="2025-09" db="UniProtKB">
        <authorList>
            <consortium name="Ensembl"/>
        </authorList>
    </citation>
    <scope>IDENTIFICATION</scope>
</reference>
<evidence type="ECO:0000259" key="2">
    <source>
        <dbReference type="Pfam" id="PF21047"/>
    </source>
</evidence>
<evidence type="ECO:0000313" key="6">
    <source>
        <dbReference type="Proteomes" id="UP000694398"/>
    </source>
</evidence>
<dbReference type="Gene3D" id="1.25.10.10">
    <property type="entry name" value="Leucine-rich Repeat Variant"/>
    <property type="match status" value="1"/>
</dbReference>
<keyword evidence="6" id="KW-1185">Reference proteome</keyword>
<dbReference type="InterPro" id="IPR016024">
    <property type="entry name" value="ARM-type_fold"/>
</dbReference>
<sequence length="892" mass="103054">MNPRSHRQKPNTVHFQLSTYHDFWNPNLQELRQSEREAYWLILEFIEQEHMSTMEKQNFLKAVEILSGAVRAKGNGNMNDYYPKATLARKIETLILEESTETLDNNVRQQAMLCVVALSQVNPPFYLSEILDLVSAGVSSMFSLPLIMPSLDRKDNASLYLQTTQALDDMLQALVMDNMDPNMLTLEKFLEIILPWLTQSDKVHEQTRALGTISRLLRFICNFSTLLHMEVFSMNGKLMGILGLFCMNSNHEISLGASEALHYLSKILVLQRSVRQKTVTILKNLQKRFRGEWFASMQNVTLFFKKYLTPVERADVIMVTMESLTSNRRDDIYAATKVLEMILKYSIPEIEKVPEIIQYIYFHMNSITETAAQNTIKKILQVLSQSYTDEVILTLFEIEDQSHKGACKPWEILASFPKGCEVIMKHLLQKLVPQQAPQDREPSQRTEISPLIATRAIHELLLESSQQMEVQTFFSSLFIALLLQTSFLMVEGNAEMMQDQRHVTEWVDPVSSTVEALKTLMHRSGYGNFESEIEKLGGWELLVNPERHYDGVTLLARSLVTKNCWHNRPIFSLLMRMLQDRNCANHFTALVFLMELLQCPDVAAIVDDFITHILANWFNCTEPATVKLLLKMTEVFTKHKNLERRLRILQPQVLNCCYSSSSDIVMEAFVVLKHLVEDLTWQNSSSFLIQLTFKLEPFFEEESEDLRLLAFQIYSHLLAKVKRRVLVFPLRHQILNLIVFLALHLQDVNFEVAQICRITLYNTAALLRWSKLRKVFAKEDVFTIMGALLQQETNKALWFLKQCVALFKSTQVPIRQAAVWFAGQILQILDAEEMSEIEEAYAALRHMKGDPDPMVSCLATQTIYVLEAKEKLLLDNPLTSCFCWRRPQRGYF</sequence>
<dbReference type="SUPFAM" id="SSF48371">
    <property type="entry name" value="ARM repeat"/>
    <property type="match status" value="2"/>
</dbReference>
<dbReference type="Proteomes" id="UP000694398">
    <property type="component" value="Unassembled WGS sequence"/>
</dbReference>
<evidence type="ECO:0000256" key="1">
    <source>
        <dbReference type="ARBA" id="ARBA00022737"/>
    </source>
</evidence>
<dbReference type="InterPro" id="IPR055408">
    <property type="entry name" value="HEAT_MROH2B-like"/>
</dbReference>
<dbReference type="PANTHER" id="PTHR23120:SF42">
    <property type="entry name" value="MAESTRO HEAT-LIKE REPEAT FAMILY MEMBER 3"/>
    <property type="match status" value="1"/>
</dbReference>
<protein>
    <submittedName>
        <fullName evidence="5">Maestro heat-like repeat-containing protein family member 7</fullName>
    </submittedName>
</protein>